<dbReference type="AlphaFoldDB" id="A0AAV4N7N4"/>
<organism evidence="1 2">
    <name type="scientific">Caerostris extrusa</name>
    <name type="common">Bark spider</name>
    <name type="synonym">Caerostris bankana</name>
    <dbReference type="NCBI Taxonomy" id="172846"/>
    <lineage>
        <taxon>Eukaryota</taxon>
        <taxon>Metazoa</taxon>
        <taxon>Ecdysozoa</taxon>
        <taxon>Arthropoda</taxon>
        <taxon>Chelicerata</taxon>
        <taxon>Arachnida</taxon>
        <taxon>Araneae</taxon>
        <taxon>Araneomorphae</taxon>
        <taxon>Entelegynae</taxon>
        <taxon>Araneoidea</taxon>
        <taxon>Araneidae</taxon>
        <taxon>Caerostris</taxon>
    </lineage>
</organism>
<accession>A0AAV4N7N4</accession>
<sequence length="120" mass="13440">MNSGNSLCEGQIHSIPSSLHFGSPSPFDCVDLFNLQNSCRSETFLLNTVRANFLSRRKPVCRSGRAEMGYRDCVTGMKHMLKILENKIPDRGRCLGAKGFSPCFGMSRIVYLSFQRICVV</sequence>
<dbReference type="EMBL" id="BPLR01020593">
    <property type="protein sequence ID" value="GIX80438.1"/>
    <property type="molecule type" value="Genomic_DNA"/>
</dbReference>
<protein>
    <submittedName>
        <fullName evidence="1">Uncharacterized protein</fullName>
    </submittedName>
</protein>
<evidence type="ECO:0000313" key="1">
    <source>
        <dbReference type="EMBL" id="GIX80438.1"/>
    </source>
</evidence>
<comment type="caution">
    <text evidence="1">The sequence shown here is derived from an EMBL/GenBank/DDBJ whole genome shotgun (WGS) entry which is preliminary data.</text>
</comment>
<dbReference type="Proteomes" id="UP001054945">
    <property type="component" value="Unassembled WGS sequence"/>
</dbReference>
<reference evidence="1 2" key="1">
    <citation type="submission" date="2021-06" db="EMBL/GenBank/DDBJ databases">
        <title>Caerostris extrusa draft genome.</title>
        <authorList>
            <person name="Kono N."/>
            <person name="Arakawa K."/>
        </authorList>
    </citation>
    <scope>NUCLEOTIDE SEQUENCE [LARGE SCALE GENOMIC DNA]</scope>
</reference>
<name>A0AAV4N7N4_CAEEX</name>
<proteinExistence type="predicted"/>
<keyword evidence="2" id="KW-1185">Reference proteome</keyword>
<evidence type="ECO:0000313" key="2">
    <source>
        <dbReference type="Proteomes" id="UP001054945"/>
    </source>
</evidence>
<gene>
    <name evidence="1" type="ORF">CEXT_232381</name>
</gene>